<evidence type="ECO:0000256" key="2">
    <source>
        <dbReference type="ARBA" id="ARBA00022737"/>
    </source>
</evidence>
<keyword evidence="3" id="KW-0732">Signal</keyword>
<gene>
    <name evidence="4" type="ORF">OO013_08915</name>
</gene>
<organism evidence="4 5">
    <name type="scientific">Mangrovivirga halotolerans</name>
    <dbReference type="NCBI Taxonomy" id="2993936"/>
    <lineage>
        <taxon>Bacteria</taxon>
        <taxon>Pseudomonadati</taxon>
        <taxon>Bacteroidota</taxon>
        <taxon>Cytophagia</taxon>
        <taxon>Cytophagales</taxon>
        <taxon>Mangrovivirgaceae</taxon>
        <taxon>Mangrovivirga</taxon>
    </lineage>
</organism>
<reference evidence="4 5" key="1">
    <citation type="submission" date="2022-11" db="EMBL/GenBank/DDBJ databases">
        <title>The characterization of three novel Bacteroidetes species and genomic analysis of their roles in tidal elemental geochemical cycles.</title>
        <authorList>
            <person name="Ma K."/>
        </authorList>
    </citation>
    <scope>NUCLEOTIDE SEQUENCE [LARGE SCALE GENOMIC DNA]</scope>
    <source>
        <strain evidence="4 5">M17</strain>
    </source>
</reference>
<evidence type="ECO:0008006" key="6">
    <source>
        <dbReference type="Google" id="ProtNLM"/>
    </source>
</evidence>
<dbReference type="PANTHER" id="PTHR46652:SF3">
    <property type="entry name" value="LEUCINE-RICH REPEAT-CONTAINING PROTEIN 9"/>
    <property type="match status" value="1"/>
</dbReference>
<sequence>MTNRNSLFIFLLLIALVFSPANLNAQSNLSVKEQNENKQRVEGLVSFLEYLFNTLGGDRATVKEKQIITDQSYLKVFKNSEVQIEDDLDEQRSSAINKDVQDYLKDIDFFFQKVNFELQIKNISHINSKKGIHTYKVTLVRRMNGTNVKGEKVSSDKIRYIEVNLDENKDDLKVVSMYSTDISESEINQWWSKIPDEWKIVFLDEVGSDAKLDYSLLKRIANIDKIDISNNKNIQSLKPLETLINLKEINLAHTQITSLKGIQDLKFLEVVDISDTDVADIDELTGMENLRLMFVQNSLVSDLSPLEASKDLQKIYCDNTPISPQEAARFNKIVPNCKVIFDRVNLADWWGNLSIEWKKMLSRIIGKTKMERNDLLKIQNLQAINVSDDKSITSLDPIKDFEDLKEIKASNTGITNIQALSGMENLEIIDISYTQVSDLSPIADLDNISKLNFEKTRVNTLDVVKGFDKLTYLNCEETDIPESEIEKFISKNPKIQVIYKAIPFTIWWINLSQEWQAAFKDALKMNENDVLTVEQLHDLVFKKELNLSNKPQLGSLEPLKIFKDLRKLNVKNSRIPSLNPIKNITSLEWIDASQNPISSIEELEPLQNLKYFNIEFTQVDDVSVVSNWQDLKELKISATYVKSLKPVGRIVYLEKVEFYNTDIKDIGPVLGLNYLKKLVCYNTKISKKDIETFKNLNEGCEVVYY</sequence>
<feature type="signal peptide" evidence="3">
    <location>
        <begin position="1"/>
        <end position="25"/>
    </location>
</feature>
<name>A0ABT3RRI8_9BACT</name>
<proteinExistence type="predicted"/>
<evidence type="ECO:0000256" key="1">
    <source>
        <dbReference type="ARBA" id="ARBA00022614"/>
    </source>
</evidence>
<comment type="caution">
    <text evidence="4">The sequence shown here is derived from an EMBL/GenBank/DDBJ whole genome shotgun (WGS) entry which is preliminary data.</text>
</comment>
<keyword evidence="5" id="KW-1185">Reference proteome</keyword>
<dbReference type="PROSITE" id="PS51450">
    <property type="entry name" value="LRR"/>
    <property type="match status" value="2"/>
</dbReference>
<evidence type="ECO:0000313" key="5">
    <source>
        <dbReference type="Proteomes" id="UP001209885"/>
    </source>
</evidence>
<dbReference type="Proteomes" id="UP001209885">
    <property type="component" value="Unassembled WGS sequence"/>
</dbReference>
<protein>
    <recommendedName>
        <fullName evidence="6">Leucine-rich repeat domain-containing protein</fullName>
    </recommendedName>
</protein>
<dbReference type="RefSeq" id="WP_266056451.1">
    <property type="nucleotide sequence ID" value="NZ_JAPFQN010000005.1"/>
</dbReference>
<evidence type="ECO:0000256" key="3">
    <source>
        <dbReference type="SAM" id="SignalP"/>
    </source>
</evidence>
<dbReference type="InterPro" id="IPR001611">
    <property type="entry name" value="Leu-rich_rpt"/>
</dbReference>
<dbReference type="Gene3D" id="3.80.10.10">
    <property type="entry name" value="Ribonuclease Inhibitor"/>
    <property type="match status" value="3"/>
</dbReference>
<dbReference type="InterPro" id="IPR032675">
    <property type="entry name" value="LRR_dom_sf"/>
</dbReference>
<keyword evidence="2" id="KW-0677">Repeat</keyword>
<evidence type="ECO:0000313" key="4">
    <source>
        <dbReference type="EMBL" id="MCX2743983.1"/>
    </source>
</evidence>
<accession>A0ABT3RRI8</accession>
<dbReference type="InterPro" id="IPR050836">
    <property type="entry name" value="SDS22/Internalin_LRR"/>
</dbReference>
<keyword evidence="1" id="KW-0433">Leucine-rich repeat</keyword>
<dbReference type="EMBL" id="JAPFQN010000005">
    <property type="protein sequence ID" value="MCX2743983.1"/>
    <property type="molecule type" value="Genomic_DNA"/>
</dbReference>
<feature type="chain" id="PRO_5046979901" description="Leucine-rich repeat domain-containing protein" evidence="3">
    <location>
        <begin position="26"/>
        <end position="705"/>
    </location>
</feature>
<dbReference type="SUPFAM" id="SSF52058">
    <property type="entry name" value="L domain-like"/>
    <property type="match status" value="2"/>
</dbReference>
<dbReference type="PANTHER" id="PTHR46652">
    <property type="entry name" value="LEUCINE-RICH REPEAT AND IQ DOMAIN-CONTAINING PROTEIN 1-RELATED"/>
    <property type="match status" value="1"/>
</dbReference>